<dbReference type="InterPro" id="IPR025139">
    <property type="entry name" value="DUF4062"/>
</dbReference>
<dbReference type="AlphaFoldDB" id="A0A239LGT3"/>
<protein>
    <recommendedName>
        <fullName evidence="1">DUF4062 domain-containing protein</fullName>
    </recommendedName>
</protein>
<evidence type="ECO:0000313" key="3">
    <source>
        <dbReference type="Proteomes" id="UP000198432"/>
    </source>
</evidence>
<dbReference type="Pfam" id="PF13271">
    <property type="entry name" value="DUF4062"/>
    <property type="match status" value="1"/>
</dbReference>
<reference evidence="3" key="1">
    <citation type="submission" date="2017-06" db="EMBL/GenBank/DDBJ databases">
        <authorList>
            <person name="Varghese N."/>
            <person name="Submissions S."/>
        </authorList>
    </citation>
    <scope>NUCLEOTIDE SEQUENCE [LARGE SCALE GENOMIC DNA]</scope>
    <source>
        <strain evidence="3">NKM1</strain>
    </source>
</reference>
<proteinExistence type="predicted"/>
<organism evidence="2 3">
    <name type="scientific">Pontibacter ummariensis</name>
    <dbReference type="NCBI Taxonomy" id="1610492"/>
    <lineage>
        <taxon>Bacteria</taxon>
        <taxon>Pseudomonadati</taxon>
        <taxon>Bacteroidota</taxon>
        <taxon>Cytophagia</taxon>
        <taxon>Cytophagales</taxon>
        <taxon>Hymenobacteraceae</taxon>
        <taxon>Pontibacter</taxon>
    </lineage>
</organism>
<name>A0A239LGT3_9BACT</name>
<keyword evidence="3" id="KW-1185">Reference proteome</keyword>
<feature type="domain" description="DUF4062" evidence="1">
    <location>
        <begin position="1"/>
        <end position="77"/>
    </location>
</feature>
<sequence>MVSSTVNHFKTELEQLCYTLQGYGYHVLNSHIGTIYSIPGKSPEESCLAAVEECDFFFGIILPFYGSGITHTEFKRAIAVNKPRGFLAHHDVAFSRQLLKQFMYDQSGDRNGFTLIKKTPVMDDLGVIDMYNEAVGDGQPLNKRLWAQEFYKYSLDGAPFVDTQFNNIERFWADLEKLKALK</sequence>
<evidence type="ECO:0000313" key="2">
    <source>
        <dbReference type="EMBL" id="SNT29867.1"/>
    </source>
</evidence>
<dbReference type="EMBL" id="FZOQ01000042">
    <property type="protein sequence ID" value="SNT29867.1"/>
    <property type="molecule type" value="Genomic_DNA"/>
</dbReference>
<evidence type="ECO:0000259" key="1">
    <source>
        <dbReference type="Pfam" id="PF13271"/>
    </source>
</evidence>
<gene>
    <name evidence="2" type="ORF">SAMN06296052_14212</name>
</gene>
<accession>A0A239LGT3</accession>
<dbReference type="Proteomes" id="UP000198432">
    <property type="component" value="Unassembled WGS sequence"/>
</dbReference>